<dbReference type="EMBL" id="FNAH01000004">
    <property type="protein sequence ID" value="SDE10413.1"/>
    <property type="molecule type" value="Genomic_DNA"/>
</dbReference>
<gene>
    <name evidence="1" type="ORF">SAMN05421538_10445</name>
</gene>
<evidence type="ECO:0000313" key="1">
    <source>
        <dbReference type="EMBL" id="SDE10413.1"/>
    </source>
</evidence>
<accession>A0A1G7A6V9</accession>
<dbReference type="Proteomes" id="UP000199344">
    <property type="component" value="Unassembled WGS sequence"/>
</dbReference>
<protein>
    <submittedName>
        <fullName evidence="1">Uncharacterized protein</fullName>
    </submittedName>
</protein>
<dbReference type="STRING" id="591205.SAMN05421538_10445"/>
<dbReference type="OrthoDB" id="7774826at2"/>
<dbReference type="RefSeq" id="WP_090522684.1">
    <property type="nucleotide sequence ID" value="NZ_FNAH01000004.1"/>
</dbReference>
<keyword evidence="2" id="KW-1185">Reference proteome</keyword>
<name>A0A1G7A6V9_9RHOB</name>
<dbReference type="AlphaFoldDB" id="A0A1G7A6V9"/>
<proteinExistence type="predicted"/>
<organism evidence="1 2">
    <name type="scientific">Paracoccus isoporae</name>
    <dbReference type="NCBI Taxonomy" id="591205"/>
    <lineage>
        <taxon>Bacteria</taxon>
        <taxon>Pseudomonadati</taxon>
        <taxon>Pseudomonadota</taxon>
        <taxon>Alphaproteobacteria</taxon>
        <taxon>Rhodobacterales</taxon>
        <taxon>Paracoccaceae</taxon>
        <taxon>Paracoccus</taxon>
    </lineage>
</organism>
<evidence type="ECO:0000313" key="2">
    <source>
        <dbReference type="Proteomes" id="UP000199344"/>
    </source>
</evidence>
<sequence length="130" mass="13808">MDASPSHAAHAPETGASRLFAPTALIAATVLGLSGCGPRSTDEMLRGGVPARTNLPDATSLPTEAVRTVSRRDFGWRLIYHPAAAPPDADRRAAVALCRLERRRVAEILPVALRAPLDDPGARMIDIYCA</sequence>
<reference evidence="1 2" key="1">
    <citation type="submission" date="2016-10" db="EMBL/GenBank/DDBJ databases">
        <authorList>
            <person name="de Groot N.N."/>
        </authorList>
    </citation>
    <scope>NUCLEOTIDE SEQUENCE [LARGE SCALE GENOMIC DNA]</scope>
    <source>
        <strain evidence="1 2">DSM 22220</strain>
    </source>
</reference>